<protein>
    <submittedName>
        <fullName evidence="1">Uncharacterized protein</fullName>
    </submittedName>
</protein>
<name>A0ACC5ZMI6_9TELE</name>
<comment type="caution">
    <text evidence="1">The sequence shown here is derived from an EMBL/GenBank/DDBJ whole genome shotgun (WGS) entry which is preliminary data.</text>
</comment>
<dbReference type="Proteomes" id="UP000830395">
    <property type="component" value="Chromosome 28"/>
</dbReference>
<dbReference type="EMBL" id="CM041002">
    <property type="protein sequence ID" value="MCJ8749239.1"/>
    <property type="molecule type" value="Genomic_DNA"/>
</dbReference>
<accession>A0ACC5ZMI6</accession>
<gene>
    <name evidence="1" type="ORF">PDJAM_G00174040</name>
</gene>
<evidence type="ECO:0000313" key="1">
    <source>
        <dbReference type="EMBL" id="MCJ8749239.1"/>
    </source>
</evidence>
<sequence length="934" mass="101992">MEASARPRSSACLPLFFLLVLCVSPASSFLNPFSECTQSRGRGASYRGSVDVTESGARCMNWSEVSGVTARYPGKGLGEHNFCRNPDARIRPWCFFRNARGRVDWGYCDCKQGSVRLQGGRSKLDGTVEVYTNGAWGTICSNDWDDRDAHVVCRQLGQGYKARARVSSLSRLPLAVVHWRTIGCNGDEADLLQCPRSVWNGGECANQQAAAVTCIPVEAVSFVPVRLSGGTTAYEGRVEVYHAGQWGTVCDDQWDNNDAEVVCRQLGLGYKARARVSSLSRLPLAVVHWRTIGCNGDEADLLQCPRSVWNGGECANQQAAAVTCIPVEAVSFMPVRLSGGTTAYEGRVEVYHAGQWGTVCDDQWDNNDAEVVCRQLGLGGTAKAWVGAYFGAGVGRVLLDEVSCTGNELSIEQCPKTAWGEHNCDHTEDAGVSCTPLTDGSVRLMGGAGGFEGRLEVHHQGRWGTVCDDGWTSINTQVVCRQLGYRSGQSVNPERFGVPSGPILLDDVSCTGKEPALTHCAKREWLRHDCKHTEDVAIVCSTLRTGHGVPTSVPVRLVGGENEREGRIEILVAGQWGTICDDGWTDEDAEVVCRQLGYSGVAKARVMAYFGEGHGPIHVDNVKCTGAERSLADCIKQPIGSHNCRHSEDAGVICNYGQRDNSTQVKDVVSSVCGLRPAHTRRKRIIGGQNSLRGGWPWQVAVRLRGSQSDGRLVCGATLISSCWVLTSAHCFKRYGNSTSTYKVRIGDYHTLVPEEHEDEHGVDRIVLHPRYHPQSNDYDLALVRLMQHGGHRGHSRECVYQSHAVLPVCLPEWRERAPKDLTKCYITGWGDTGRAYSKTLQQAAITVLSKRHCERHYGNQLTSRMLCAGSALNGHHVDSCRGDSGGPLVCERGGSWIVYGVTSWGHACRLQDSPGVYTKVSAFMPWITKVTSQ</sequence>
<evidence type="ECO:0000313" key="2">
    <source>
        <dbReference type="Proteomes" id="UP000830395"/>
    </source>
</evidence>
<reference evidence="1" key="1">
    <citation type="submission" date="2020-02" db="EMBL/GenBank/DDBJ databases">
        <title>Genome sequencing of the panga catfish, Pangasius djambal.</title>
        <authorList>
            <person name="Wen M."/>
            <person name="Zahm M."/>
            <person name="Roques C."/>
            <person name="Cabau C."/>
            <person name="Klopp C."/>
            <person name="Donnadieu C."/>
            <person name="Jouanno E."/>
            <person name="Avarre J.-C."/>
            <person name="Campet M."/>
            <person name="Ha T."/>
            <person name="Dugue R."/>
            <person name="Lampietro C."/>
            <person name="Louis A."/>
            <person name="Herpin A."/>
            <person name="Echchiki A."/>
            <person name="Berthelot C."/>
            <person name="Parey E."/>
            <person name="Roest-Crollius H."/>
            <person name="Braasch I."/>
            <person name="Postlethwait J.H."/>
            <person name="Bobe J."/>
            <person name="Montfort J."/>
            <person name="Bouchez O."/>
            <person name="Begum T."/>
            <person name="Schartl M."/>
            <person name="Gustiano R."/>
            <person name="Guiguen Y."/>
        </authorList>
    </citation>
    <scope>NUCLEOTIDE SEQUENCE</scope>
    <source>
        <strain evidence="1">Pdj_M5554</strain>
    </source>
</reference>
<organism evidence="1 2">
    <name type="scientific">Pangasius djambal</name>
    <dbReference type="NCBI Taxonomy" id="1691987"/>
    <lineage>
        <taxon>Eukaryota</taxon>
        <taxon>Metazoa</taxon>
        <taxon>Chordata</taxon>
        <taxon>Craniata</taxon>
        <taxon>Vertebrata</taxon>
        <taxon>Euteleostomi</taxon>
        <taxon>Actinopterygii</taxon>
        <taxon>Neopterygii</taxon>
        <taxon>Teleostei</taxon>
        <taxon>Ostariophysi</taxon>
        <taxon>Siluriformes</taxon>
        <taxon>Pangasiidae</taxon>
        <taxon>Pangasius</taxon>
    </lineage>
</organism>
<keyword evidence="2" id="KW-1185">Reference proteome</keyword>
<proteinExistence type="predicted"/>